<protein>
    <recommendedName>
        <fullName evidence="6">Glycosyltransferase 61 catalytic domain-containing protein</fullName>
    </recommendedName>
</protein>
<evidence type="ECO:0000313" key="7">
    <source>
        <dbReference type="EMBL" id="CAE0833660.1"/>
    </source>
</evidence>
<dbReference type="InterPro" id="IPR007657">
    <property type="entry name" value="Glycosyltransferase_61"/>
</dbReference>
<keyword evidence="3" id="KW-0325">Glycoprotein</keyword>
<sequence>MRLQYFAVLAVVVCIFGVFTTYYVTVTNASNAKLQELLEVQTLSLRRIAELETAVDRTLSVSEELSNRLVAARHISLGPFKTQERPGTDHRAPTPAMPSPPASPIMEKGLVNPKANSKMTTADVLHDVLRNLAQVRIPAIQNATPRGCQLPEVRPTTPRVKWIQPQEPTTMFLSRLVSSGVQLYSSGIAMQPAVRQPPVCYSAGKLLVEKVQWKAWWAPGSISPAETPNFVVVFRDVWVKGGWVLECNRAFTAGGCYQSEGDLKPISNPKHFEKGFVLGDGWAHGYFHWTQEHLPRLAIMYDHLQADTTIKIMAPMANFAISYIVDVLGFNRSRIIGHAGEYHFGTAFYSTPMLCGHALLQPLLLLRQVVFKRLGLYHTFSENPDDAISVPLVLFPLRNDTRQPQNHDAIVAELRKSFPEVRFWEQNFRGWTARRQIEAFNRADIVVGAHGANLANMVYMKFNTTIVEFVPGRTGNPCYYGMAIRLGLDYRMVVLADKVQGQVNTVPTSEVVRHVREALARWRQRSSRG</sequence>
<feature type="compositionally biased region" description="Basic and acidic residues" evidence="4">
    <location>
        <begin position="82"/>
        <end position="92"/>
    </location>
</feature>
<reference evidence="7" key="1">
    <citation type="submission" date="2021-01" db="EMBL/GenBank/DDBJ databases">
        <authorList>
            <person name="Corre E."/>
            <person name="Pelletier E."/>
            <person name="Niang G."/>
            <person name="Scheremetjew M."/>
            <person name="Finn R."/>
            <person name="Kale V."/>
            <person name="Holt S."/>
            <person name="Cochrane G."/>
            <person name="Meng A."/>
            <person name="Brown T."/>
            <person name="Cohen L."/>
        </authorList>
    </citation>
    <scope>NUCLEOTIDE SEQUENCE</scope>
    <source>
        <strain evidence="7">CCMP1594</strain>
    </source>
</reference>
<evidence type="ECO:0000256" key="4">
    <source>
        <dbReference type="SAM" id="MobiDB-lite"/>
    </source>
</evidence>
<keyword evidence="5" id="KW-0812">Transmembrane</keyword>
<dbReference type="InterPro" id="IPR049625">
    <property type="entry name" value="Glyco_transf_61_cat"/>
</dbReference>
<evidence type="ECO:0000259" key="6">
    <source>
        <dbReference type="Pfam" id="PF04577"/>
    </source>
</evidence>
<dbReference type="GO" id="GO:0016757">
    <property type="term" value="F:glycosyltransferase activity"/>
    <property type="evidence" value="ECO:0007669"/>
    <property type="project" value="UniProtKB-KW"/>
</dbReference>
<keyword evidence="5" id="KW-0472">Membrane</keyword>
<name>A0A7S4GDQ8_9EUGL</name>
<dbReference type="PANTHER" id="PTHR20961">
    <property type="entry name" value="GLYCOSYLTRANSFERASE"/>
    <property type="match status" value="1"/>
</dbReference>
<feature type="region of interest" description="Disordered" evidence="4">
    <location>
        <begin position="80"/>
        <end position="102"/>
    </location>
</feature>
<evidence type="ECO:0000256" key="1">
    <source>
        <dbReference type="ARBA" id="ARBA00022676"/>
    </source>
</evidence>
<accession>A0A7S4GDQ8</accession>
<feature type="transmembrane region" description="Helical" evidence="5">
    <location>
        <begin position="5"/>
        <end position="24"/>
    </location>
</feature>
<keyword evidence="2" id="KW-0808">Transferase</keyword>
<gene>
    <name evidence="7" type="ORF">EGYM00163_LOCUS44956</name>
</gene>
<dbReference type="EMBL" id="HBJA01130834">
    <property type="protein sequence ID" value="CAE0833660.1"/>
    <property type="molecule type" value="Transcribed_RNA"/>
</dbReference>
<evidence type="ECO:0000256" key="5">
    <source>
        <dbReference type="SAM" id="Phobius"/>
    </source>
</evidence>
<keyword evidence="1" id="KW-0328">Glycosyltransferase</keyword>
<evidence type="ECO:0000256" key="3">
    <source>
        <dbReference type="ARBA" id="ARBA00023180"/>
    </source>
</evidence>
<proteinExistence type="predicted"/>
<feature type="domain" description="Glycosyltransferase 61 catalytic" evidence="6">
    <location>
        <begin position="286"/>
        <end position="467"/>
    </location>
</feature>
<keyword evidence="5" id="KW-1133">Transmembrane helix</keyword>
<dbReference type="AlphaFoldDB" id="A0A7S4GDQ8"/>
<evidence type="ECO:0000256" key="2">
    <source>
        <dbReference type="ARBA" id="ARBA00022679"/>
    </source>
</evidence>
<dbReference type="Pfam" id="PF04577">
    <property type="entry name" value="Glyco_transf_61"/>
    <property type="match status" value="1"/>
</dbReference>
<organism evidence="7">
    <name type="scientific">Eutreptiella gymnastica</name>
    <dbReference type="NCBI Taxonomy" id="73025"/>
    <lineage>
        <taxon>Eukaryota</taxon>
        <taxon>Discoba</taxon>
        <taxon>Euglenozoa</taxon>
        <taxon>Euglenida</taxon>
        <taxon>Spirocuta</taxon>
        <taxon>Euglenophyceae</taxon>
        <taxon>Eutreptiales</taxon>
        <taxon>Eutreptiaceae</taxon>
        <taxon>Eutreptiella</taxon>
    </lineage>
</organism>